<proteinExistence type="predicted"/>
<keyword evidence="2" id="KW-1185">Reference proteome</keyword>
<reference evidence="1 2" key="1">
    <citation type="submission" date="2022-10" db="EMBL/GenBank/DDBJ databases">
        <title>The complete genomes of actinobacterial strains from the NBC collection.</title>
        <authorList>
            <person name="Joergensen T.S."/>
            <person name="Alvarez Arevalo M."/>
            <person name="Sterndorff E.B."/>
            <person name="Faurdal D."/>
            <person name="Vuksanovic O."/>
            <person name="Mourched A.-S."/>
            <person name="Charusanti P."/>
            <person name="Shaw S."/>
            <person name="Blin K."/>
            <person name="Weber T."/>
        </authorList>
    </citation>
    <scope>NUCLEOTIDE SEQUENCE [LARGE SCALE GENOMIC DNA]</scope>
    <source>
        <strain evidence="1 2">NBC_00319</strain>
    </source>
</reference>
<evidence type="ECO:0008006" key="3">
    <source>
        <dbReference type="Google" id="ProtNLM"/>
    </source>
</evidence>
<protein>
    <recommendedName>
        <fullName evidence="3">DUF1508 domain-containing protein</fullName>
    </recommendedName>
</protein>
<dbReference type="EMBL" id="CP108021">
    <property type="protein sequence ID" value="WUM19386.1"/>
    <property type="molecule type" value="Genomic_DNA"/>
</dbReference>
<evidence type="ECO:0000313" key="1">
    <source>
        <dbReference type="EMBL" id="WUM19386.1"/>
    </source>
</evidence>
<accession>A0AAU4K041</accession>
<name>A0AAU4K041_9NOCA</name>
<organism evidence="1 2">
    <name type="scientific">Williamsia herbipolensis</name>
    <dbReference type="NCBI Taxonomy" id="1603258"/>
    <lineage>
        <taxon>Bacteria</taxon>
        <taxon>Bacillati</taxon>
        <taxon>Actinomycetota</taxon>
        <taxon>Actinomycetes</taxon>
        <taxon>Mycobacteriales</taxon>
        <taxon>Nocardiaceae</taxon>
        <taxon>Williamsia</taxon>
    </lineage>
</organism>
<dbReference type="AlphaFoldDB" id="A0AAU4K041"/>
<dbReference type="KEGG" id="whr:OG579_17005"/>
<dbReference type="RefSeq" id="WP_328856895.1">
    <property type="nucleotide sequence ID" value="NZ_CP108021.1"/>
</dbReference>
<sequence length="68" mass="7140">MSAGNGRTPAVKLVQLGERSWTWRRHGANGAVVAVAPRAFGVRSNALRAARAEAKVTGARLVDLTTGK</sequence>
<dbReference type="Proteomes" id="UP001432128">
    <property type="component" value="Chromosome"/>
</dbReference>
<gene>
    <name evidence="1" type="ORF">OG579_17005</name>
</gene>
<evidence type="ECO:0000313" key="2">
    <source>
        <dbReference type="Proteomes" id="UP001432128"/>
    </source>
</evidence>